<feature type="transmembrane region" description="Helical" evidence="2">
    <location>
        <begin position="84"/>
        <end position="107"/>
    </location>
</feature>
<protein>
    <submittedName>
        <fullName evidence="3">Uncharacterized protein</fullName>
    </submittedName>
</protein>
<feature type="compositionally biased region" description="Low complexity" evidence="1">
    <location>
        <begin position="295"/>
        <end position="311"/>
    </location>
</feature>
<feature type="transmembrane region" description="Helical" evidence="2">
    <location>
        <begin position="114"/>
        <end position="147"/>
    </location>
</feature>
<feature type="region of interest" description="Disordered" evidence="1">
    <location>
        <begin position="186"/>
        <end position="351"/>
    </location>
</feature>
<evidence type="ECO:0000256" key="2">
    <source>
        <dbReference type="SAM" id="Phobius"/>
    </source>
</evidence>
<evidence type="ECO:0000256" key="1">
    <source>
        <dbReference type="SAM" id="MobiDB-lite"/>
    </source>
</evidence>
<feature type="compositionally biased region" description="Basic and acidic residues" evidence="1">
    <location>
        <begin position="187"/>
        <end position="204"/>
    </location>
</feature>
<gene>
    <name evidence="3" type="ORF">NLI96_g10553</name>
</gene>
<dbReference type="Proteomes" id="UP001212997">
    <property type="component" value="Unassembled WGS sequence"/>
</dbReference>
<keyword evidence="4" id="KW-1185">Reference proteome</keyword>
<evidence type="ECO:0000313" key="3">
    <source>
        <dbReference type="EMBL" id="KAJ3477310.1"/>
    </source>
</evidence>
<dbReference type="EMBL" id="JANAWD010000608">
    <property type="protein sequence ID" value="KAJ3477310.1"/>
    <property type="molecule type" value="Genomic_DNA"/>
</dbReference>
<dbReference type="AlphaFoldDB" id="A0AAD5UUW8"/>
<name>A0AAD5UUW8_9APHY</name>
<feature type="transmembrane region" description="Helical" evidence="2">
    <location>
        <begin position="56"/>
        <end position="78"/>
    </location>
</feature>
<accession>A0AAD5UUW8</accession>
<evidence type="ECO:0000313" key="4">
    <source>
        <dbReference type="Proteomes" id="UP001212997"/>
    </source>
</evidence>
<feature type="compositionally biased region" description="Basic residues" evidence="1">
    <location>
        <begin position="263"/>
        <end position="285"/>
    </location>
</feature>
<comment type="caution">
    <text evidence="3">The sequence shown here is derived from an EMBL/GenBank/DDBJ whole genome shotgun (WGS) entry which is preliminary data.</text>
</comment>
<keyword evidence="2" id="KW-0812">Transmembrane</keyword>
<organism evidence="3 4">
    <name type="scientific">Meripilus lineatus</name>
    <dbReference type="NCBI Taxonomy" id="2056292"/>
    <lineage>
        <taxon>Eukaryota</taxon>
        <taxon>Fungi</taxon>
        <taxon>Dikarya</taxon>
        <taxon>Basidiomycota</taxon>
        <taxon>Agaricomycotina</taxon>
        <taxon>Agaricomycetes</taxon>
        <taxon>Polyporales</taxon>
        <taxon>Meripilaceae</taxon>
        <taxon>Meripilus</taxon>
    </lineage>
</organism>
<keyword evidence="2" id="KW-0472">Membrane</keyword>
<keyword evidence="2" id="KW-1133">Transmembrane helix</keyword>
<sequence length="386" mass="42576">MSSDHADPRHDDLMSYFERSVATVRTAMDHVEHTYIRPKILNLQASFQARPVRTTFLTTFATLAFFPVISFLGFSLFILAAFSFSALACALIASSVAILTFGLIYIFSRRSPDLLYLSLTASILAFTLFTLFAISALLTSTLISAFLFTRFILHVRSEGPRSGILEWGKETRDRFYGLASSYKAGTKNKETGEDTNTKDTEQDSNKAPPTSMEFDSGHTRLYPKEKFEGGEIQIDREDDEVGLGVVSATGIESRRAKTSPTGNKRRKTEQPRHSHTHTTHTHSRKSYNGNLAIKSGSSPELSSASESSSSSNEEESEHEHEDQPRSSVGSTVIIEGMGTHSLGPPSGVRVLDSGELRGPGIVEDSPILVKVDSEGVDYEEKNRKYD</sequence>
<dbReference type="Pfam" id="PF16015">
    <property type="entry name" value="Promethin"/>
    <property type="match status" value="1"/>
</dbReference>
<reference evidence="3" key="1">
    <citation type="submission" date="2022-07" db="EMBL/GenBank/DDBJ databases">
        <title>Genome Sequence of Physisporinus lineatus.</title>
        <authorList>
            <person name="Buettner E."/>
        </authorList>
    </citation>
    <scope>NUCLEOTIDE SEQUENCE</scope>
    <source>
        <strain evidence="3">VT162</strain>
    </source>
</reference>
<proteinExistence type="predicted"/>
<feature type="compositionally biased region" description="Basic and acidic residues" evidence="1">
    <location>
        <begin position="215"/>
        <end position="235"/>
    </location>
</feature>